<keyword evidence="3" id="KW-1185">Reference proteome</keyword>
<evidence type="ECO:0000313" key="2">
    <source>
        <dbReference type="EMBL" id="GBQ29714.1"/>
    </source>
</evidence>
<feature type="region of interest" description="Disordered" evidence="1">
    <location>
        <begin position="59"/>
        <end position="90"/>
    </location>
</feature>
<accession>A0ABQ0PB49</accession>
<organism evidence="2 3">
    <name type="scientific">Gluconacetobacter sacchari DSM 12717</name>
    <dbReference type="NCBI Taxonomy" id="1307940"/>
    <lineage>
        <taxon>Bacteria</taxon>
        <taxon>Pseudomonadati</taxon>
        <taxon>Pseudomonadota</taxon>
        <taxon>Alphaproteobacteria</taxon>
        <taxon>Acetobacterales</taxon>
        <taxon>Acetobacteraceae</taxon>
        <taxon>Gluconacetobacter</taxon>
    </lineage>
</organism>
<feature type="compositionally biased region" description="Low complexity" evidence="1">
    <location>
        <begin position="12"/>
        <end position="22"/>
    </location>
</feature>
<comment type="caution">
    <text evidence="2">The sequence shown here is derived from an EMBL/GenBank/DDBJ whole genome shotgun (WGS) entry which is preliminary data.</text>
</comment>
<name>A0ABQ0PB49_9PROT</name>
<feature type="compositionally biased region" description="Acidic residues" evidence="1">
    <location>
        <begin position="149"/>
        <end position="161"/>
    </location>
</feature>
<dbReference type="Proteomes" id="UP001060895">
    <property type="component" value="Unassembled WGS sequence"/>
</dbReference>
<feature type="region of interest" description="Disordered" evidence="1">
    <location>
        <begin position="114"/>
        <end position="161"/>
    </location>
</feature>
<feature type="region of interest" description="Disordered" evidence="1">
    <location>
        <begin position="1"/>
        <end position="47"/>
    </location>
</feature>
<protein>
    <submittedName>
        <fullName evidence="2">Uncharacterized protein</fullName>
    </submittedName>
</protein>
<dbReference type="EMBL" id="BAQP01000328">
    <property type="protein sequence ID" value="GBQ29714.1"/>
    <property type="molecule type" value="Genomic_DNA"/>
</dbReference>
<proteinExistence type="predicted"/>
<gene>
    <name evidence="2" type="ORF">AA12717_3348</name>
</gene>
<evidence type="ECO:0000256" key="1">
    <source>
        <dbReference type="SAM" id="MobiDB-lite"/>
    </source>
</evidence>
<feature type="compositionally biased region" description="Basic and acidic residues" evidence="1">
    <location>
        <begin position="61"/>
        <end position="72"/>
    </location>
</feature>
<evidence type="ECO:0000313" key="3">
    <source>
        <dbReference type="Proteomes" id="UP001060895"/>
    </source>
</evidence>
<sequence length="161" mass="16844">MRARTGVVQRVDQGLDVAQAAGDGDDGAAGDIDHMGEPGPHVAQPDIQRPSGLAVAGLPGLEDRAAGERTASRPEMQPFEGAGARDRVEAARQAAAATKEWNLCRDRRRVFAMRGRGEDDERGVAPFARHAAQAGHDPAAEHETPADPGAEDDAEDVAVAP</sequence>
<reference evidence="2" key="1">
    <citation type="submission" date="2013-04" db="EMBL/GenBank/DDBJ databases">
        <title>The genome sequencing project of 58 acetic acid bacteria.</title>
        <authorList>
            <person name="Okamoto-Kainuma A."/>
            <person name="Ishikawa M."/>
            <person name="Umino S."/>
            <person name="Koizumi Y."/>
            <person name="Shiwa Y."/>
            <person name="Yoshikawa H."/>
            <person name="Matsutani M."/>
            <person name="Matsushita K."/>
        </authorList>
    </citation>
    <scope>NUCLEOTIDE SEQUENCE</scope>
    <source>
        <strain evidence="2">DSM 12717</strain>
    </source>
</reference>